<protein>
    <submittedName>
        <fullName evidence="1">Uncharacterized protein</fullName>
    </submittedName>
</protein>
<proteinExistence type="predicted"/>
<evidence type="ECO:0000313" key="1">
    <source>
        <dbReference type="EMBL" id="CAK5125899.1"/>
    </source>
</evidence>
<reference evidence="1" key="1">
    <citation type="submission" date="2023-11" db="EMBL/GenBank/DDBJ databases">
        <authorList>
            <person name="Poullet M."/>
        </authorList>
    </citation>
    <scope>NUCLEOTIDE SEQUENCE</scope>
    <source>
        <strain evidence="1">E1834</strain>
    </source>
</reference>
<dbReference type="Proteomes" id="UP001497535">
    <property type="component" value="Unassembled WGS sequence"/>
</dbReference>
<accession>A0ACB1B7B7</accession>
<comment type="caution">
    <text evidence="1">The sequence shown here is derived from an EMBL/GenBank/DDBJ whole genome shotgun (WGS) entry which is preliminary data.</text>
</comment>
<name>A0ACB1B7B7_MELEN</name>
<sequence>MIRFSYLWIITFNFLKIILLRYAYAPLLIFEFALGTLISSNEEYKAQYVGFSSFLCLPLEERFEIPKNSFLTKEVVEKVTIKLVRFLGNLELNKEEFVLFKLFFTFGLYSVVLNDVEREKLSDNGEIFVEKFYDCAINLMHNYSSTKALKFFTKFQPELLVLLFL</sequence>
<gene>
    <name evidence="1" type="ORF">MENTE1834_LOCUS48155</name>
</gene>
<keyword evidence="2" id="KW-1185">Reference proteome</keyword>
<evidence type="ECO:0000313" key="2">
    <source>
        <dbReference type="Proteomes" id="UP001497535"/>
    </source>
</evidence>
<dbReference type="EMBL" id="CAVMJV010000219">
    <property type="protein sequence ID" value="CAK5125899.1"/>
    <property type="molecule type" value="Genomic_DNA"/>
</dbReference>
<organism evidence="1 2">
    <name type="scientific">Meloidogyne enterolobii</name>
    <name type="common">Root-knot nematode worm</name>
    <name type="synonym">Meloidogyne mayaguensis</name>
    <dbReference type="NCBI Taxonomy" id="390850"/>
    <lineage>
        <taxon>Eukaryota</taxon>
        <taxon>Metazoa</taxon>
        <taxon>Ecdysozoa</taxon>
        <taxon>Nematoda</taxon>
        <taxon>Chromadorea</taxon>
        <taxon>Rhabditida</taxon>
        <taxon>Tylenchina</taxon>
        <taxon>Tylenchomorpha</taxon>
        <taxon>Tylenchoidea</taxon>
        <taxon>Meloidogynidae</taxon>
        <taxon>Meloidogyninae</taxon>
        <taxon>Meloidogyne</taxon>
    </lineage>
</organism>